<dbReference type="Proteomes" id="UP001158045">
    <property type="component" value="Unassembled WGS sequence"/>
</dbReference>
<dbReference type="InterPro" id="IPR035168">
    <property type="entry name" value="DUF5317"/>
</dbReference>
<accession>A0ABT6NDX9</accession>
<evidence type="ECO:0000256" key="1">
    <source>
        <dbReference type="SAM" id="Phobius"/>
    </source>
</evidence>
<evidence type="ECO:0000313" key="2">
    <source>
        <dbReference type="EMBL" id="MDH8678613.1"/>
    </source>
</evidence>
<proteinExistence type="predicted"/>
<gene>
    <name evidence="2" type="ORF">QE109_10670</name>
</gene>
<feature type="transmembrane region" description="Helical" evidence="1">
    <location>
        <begin position="59"/>
        <end position="76"/>
    </location>
</feature>
<protein>
    <submittedName>
        <fullName evidence="2">DUF5317 family protein</fullName>
    </submittedName>
</protein>
<feature type="transmembrane region" description="Helical" evidence="1">
    <location>
        <begin position="30"/>
        <end position="47"/>
    </location>
</feature>
<feature type="transmembrane region" description="Helical" evidence="1">
    <location>
        <begin position="154"/>
        <end position="175"/>
    </location>
</feature>
<keyword evidence="3" id="KW-1185">Reference proteome</keyword>
<keyword evidence="1" id="KW-1133">Transmembrane helix</keyword>
<dbReference type="RefSeq" id="WP_281094463.1">
    <property type="nucleotide sequence ID" value="NZ_JARYZI010000006.1"/>
</dbReference>
<name>A0ABT6NDX9_9FIRM</name>
<dbReference type="EMBL" id="JARYZI010000006">
    <property type="protein sequence ID" value="MDH8678613.1"/>
    <property type="molecule type" value="Genomic_DNA"/>
</dbReference>
<sequence length="199" mass="22282">MYIEAILLGLIIGLARNGRLTNFFEVRFKGWGLSILAFLLFLVPYGLKLLDISYDKLQIFPFAAMVICALIALMNFEKTGMKILLVGILLNLIAMGFNDFKMPMDTVKMASLGFNSFVESMNNGDVVNYMPLSQAEGFSKYLGKIIALPKAYPLAKVLSIGDFIVSIGIAFIIQYEMLLSSLKSRGSMLRFTYNSKIRR</sequence>
<dbReference type="Pfam" id="PF17248">
    <property type="entry name" value="DUF5317"/>
    <property type="match status" value="1"/>
</dbReference>
<organism evidence="2 3">
    <name type="scientific">Fusibacter bizertensis</name>
    <dbReference type="NCBI Taxonomy" id="1488331"/>
    <lineage>
        <taxon>Bacteria</taxon>
        <taxon>Bacillati</taxon>
        <taxon>Bacillota</taxon>
        <taxon>Clostridia</taxon>
        <taxon>Eubacteriales</taxon>
        <taxon>Eubacteriales Family XII. Incertae Sedis</taxon>
        <taxon>Fusibacter</taxon>
    </lineage>
</organism>
<keyword evidence="1" id="KW-0472">Membrane</keyword>
<feature type="transmembrane region" description="Helical" evidence="1">
    <location>
        <begin position="82"/>
        <end position="100"/>
    </location>
</feature>
<keyword evidence="1" id="KW-0812">Transmembrane</keyword>
<evidence type="ECO:0000313" key="3">
    <source>
        <dbReference type="Proteomes" id="UP001158045"/>
    </source>
</evidence>
<comment type="caution">
    <text evidence="2">The sequence shown here is derived from an EMBL/GenBank/DDBJ whole genome shotgun (WGS) entry which is preliminary data.</text>
</comment>
<reference evidence="2 3" key="1">
    <citation type="submission" date="2023-04" db="EMBL/GenBank/DDBJ databases">
        <title>Fusibacter bizertensis strain WBS, isolated from littoral bottom sediments of the Arctic seas - biochemical and genomic analysis.</title>
        <authorList>
            <person name="Brioukhanov A.L."/>
        </authorList>
    </citation>
    <scope>NUCLEOTIDE SEQUENCE [LARGE SCALE GENOMIC DNA]</scope>
    <source>
        <strain evidence="2 3">WBS</strain>
    </source>
</reference>